<dbReference type="Proteomes" id="UP001276659">
    <property type="component" value="Unassembled WGS sequence"/>
</dbReference>
<evidence type="ECO:0000313" key="2">
    <source>
        <dbReference type="Proteomes" id="UP001276659"/>
    </source>
</evidence>
<comment type="caution">
    <text evidence="1">The sequence shown here is derived from an EMBL/GenBank/DDBJ whole genome shotgun (WGS) entry which is preliminary data.</text>
</comment>
<proteinExistence type="predicted"/>
<keyword evidence="2" id="KW-1185">Reference proteome</keyword>
<sequence>MNAYKYYLDGYGSENRVYRTLNDERFAFDRVSSDGEMATFKILRPEEVDDQWPKEHNVLRRLGEDDAEKEMLVKPTQVVIIRGHVGDIYLPGLQVDVEEMTMEFDWKMLFSLFFAEGGYPGNYTIEWSKCVSKIWLAKRKVRRSRLQHLYPAITGHELVLNDDYLLPEKAALASIRNYQLGIDKGRRVSNGEFSGHWVFIR</sequence>
<evidence type="ECO:0000313" key="1">
    <source>
        <dbReference type="EMBL" id="KAK3167699.1"/>
    </source>
</evidence>
<reference evidence="1" key="1">
    <citation type="submission" date="2022-11" db="EMBL/GenBank/DDBJ databases">
        <title>Chromosomal genome sequence assembly and mating type (MAT) locus characterization of the leprose asexual lichenized fungus Lepraria neglecta (Nyl.) Erichsen.</title>
        <authorList>
            <person name="Allen J.L."/>
            <person name="Pfeffer B."/>
        </authorList>
    </citation>
    <scope>NUCLEOTIDE SEQUENCE</scope>
    <source>
        <strain evidence="1">Allen 5258</strain>
    </source>
</reference>
<name>A0AAD9YX31_9LECA</name>
<accession>A0AAD9YX31</accession>
<organism evidence="1 2">
    <name type="scientific">Lepraria neglecta</name>
    <dbReference type="NCBI Taxonomy" id="209136"/>
    <lineage>
        <taxon>Eukaryota</taxon>
        <taxon>Fungi</taxon>
        <taxon>Dikarya</taxon>
        <taxon>Ascomycota</taxon>
        <taxon>Pezizomycotina</taxon>
        <taxon>Lecanoromycetes</taxon>
        <taxon>OSLEUM clade</taxon>
        <taxon>Lecanoromycetidae</taxon>
        <taxon>Lecanorales</taxon>
        <taxon>Lecanorineae</taxon>
        <taxon>Stereocaulaceae</taxon>
        <taxon>Lepraria</taxon>
    </lineage>
</organism>
<gene>
    <name evidence="1" type="ORF">OEA41_010826</name>
</gene>
<dbReference type="EMBL" id="JASNWA010000011">
    <property type="protein sequence ID" value="KAK3167699.1"/>
    <property type="molecule type" value="Genomic_DNA"/>
</dbReference>
<dbReference type="AlphaFoldDB" id="A0AAD9YX31"/>
<protein>
    <submittedName>
        <fullName evidence="1">Uncharacterized protein</fullName>
    </submittedName>
</protein>